<keyword evidence="4" id="KW-0805">Transcription regulation</keyword>
<accession>A0A9P9XKX5</accession>
<feature type="compositionally biased region" description="Basic and acidic residues" evidence="8">
    <location>
        <begin position="292"/>
        <end position="308"/>
    </location>
</feature>
<evidence type="ECO:0000313" key="11">
    <source>
        <dbReference type="Proteomes" id="UP001056436"/>
    </source>
</evidence>
<feature type="compositionally biased region" description="Basic and acidic residues" evidence="8">
    <location>
        <begin position="905"/>
        <end position="918"/>
    </location>
</feature>
<evidence type="ECO:0000256" key="1">
    <source>
        <dbReference type="ARBA" id="ARBA00004123"/>
    </source>
</evidence>
<name>A0A9P9XKX5_9PEZI</name>
<feature type="region of interest" description="Disordered" evidence="8">
    <location>
        <begin position="632"/>
        <end position="774"/>
    </location>
</feature>
<evidence type="ECO:0000256" key="7">
    <source>
        <dbReference type="ARBA" id="ARBA00023242"/>
    </source>
</evidence>
<evidence type="ECO:0000259" key="9">
    <source>
        <dbReference type="Pfam" id="PF04696"/>
    </source>
</evidence>
<feature type="compositionally biased region" description="Basic and acidic residues" evidence="8">
    <location>
        <begin position="677"/>
        <end position="709"/>
    </location>
</feature>
<dbReference type="GO" id="GO:0071013">
    <property type="term" value="C:catalytic step 2 spliceosome"/>
    <property type="evidence" value="ECO:0007669"/>
    <property type="project" value="TreeGrafter"/>
</dbReference>
<keyword evidence="11" id="KW-1185">Reference proteome</keyword>
<feature type="compositionally biased region" description="Low complexity" evidence="8">
    <location>
        <begin position="734"/>
        <end position="745"/>
    </location>
</feature>
<feature type="compositionally biased region" description="Acidic residues" evidence="8">
    <location>
        <begin position="919"/>
        <end position="931"/>
    </location>
</feature>
<evidence type="ECO:0000256" key="8">
    <source>
        <dbReference type="SAM" id="MobiDB-lite"/>
    </source>
</evidence>
<feature type="compositionally biased region" description="Polar residues" evidence="8">
    <location>
        <begin position="369"/>
        <end position="381"/>
    </location>
</feature>
<feature type="region of interest" description="Disordered" evidence="8">
    <location>
        <begin position="204"/>
        <end position="233"/>
    </location>
</feature>
<feature type="region of interest" description="Disordered" evidence="8">
    <location>
        <begin position="320"/>
        <end position="397"/>
    </location>
</feature>
<proteinExistence type="inferred from homology"/>
<organism evidence="10 11">
    <name type="scientific">Colletotrichum abscissum</name>
    <dbReference type="NCBI Taxonomy" id="1671311"/>
    <lineage>
        <taxon>Eukaryota</taxon>
        <taxon>Fungi</taxon>
        <taxon>Dikarya</taxon>
        <taxon>Ascomycota</taxon>
        <taxon>Pezizomycotina</taxon>
        <taxon>Sordariomycetes</taxon>
        <taxon>Hypocreomycetidae</taxon>
        <taxon>Glomerellales</taxon>
        <taxon>Glomerellaceae</taxon>
        <taxon>Colletotrichum</taxon>
        <taxon>Colletotrichum acutatum species complex</taxon>
    </lineage>
</organism>
<feature type="region of interest" description="Disordered" evidence="8">
    <location>
        <begin position="851"/>
        <end position="931"/>
    </location>
</feature>
<evidence type="ECO:0000256" key="3">
    <source>
        <dbReference type="ARBA" id="ARBA00022664"/>
    </source>
</evidence>
<evidence type="ECO:0000256" key="6">
    <source>
        <dbReference type="ARBA" id="ARBA00023187"/>
    </source>
</evidence>
<keyword evidence="6" id="KW-0508">mRNA splicing</keyword>
<evidence type="ECO:0000313" key="10">
    <source>
        <dbReference type="EMBL" id="KAI3555087.1"/>
    </source>
</evidence>
<feature type="domain" description="Pinin/SDK/MemA protein" evidence="9">
    <location>
        <begin position="722"/>
        <end position="837"/>
    </location>
</feature>
<dbReference type="AlphaFoldDB" id="A0A9P9XKX5"/>
<evidence type="ECO:0000256" key="4">
    <source>
        <dbReference type="ARBA" id="ARBA00023015"/>
    </source>
</evidence>
<evidence type="ECO:0000256" key="5">
    <source>
        <dbReference type="ARBA" id="ARBA00023163"/>
    </source>
</evidence>
<protein>
    <submittedName>
        <fullName evidence="10">Peroxin 26</fullName>
    </submittedName>
</protein>
<keyword evidence="7" id="KW-0539">Nucleus</keyword>
<feature type="region of interest" description="Disordered" evidence="8">
    <location>
        <begin position="289"/>
        <end position="308"/>
    </location>
</feature>
<dbReference type="GO" id="GO:0008380">
    <property type="term" value="P:RNA splicing"/>
    <property type="evidence" value="ECO:0007669"/>
    <property type="project" value="UniProtKB-KW"/>
</dbReference>
<comment type="subcellular location">
    <subcellularLocation>
        <location evidence="1">Nucleus</location>
    </subcellularLocation>
</comment>
<dbReference type="PANTHER" id="PTHR12707">
    <property type="entry name" value="PINN"/>
    <property type="match status" value="1"/>
</dbReference>
<feature type="compositionally biased region" description="Basic and acidic residues" evidence="8">
    <location>
        <begin position="320"/>
        <end position="350"/>
    </location>
</feature>
<gene>
    <name evidence="10" type="ORF">CABS02_04535</name>
</gene>
<dbReference type="PANTHER" id="PTHR12707:SF0">
    <property type="entry name" value="PININ"/>
    <property type="match status" value="1"/>
</dbReference>
<sequence length="931" mass="102737">MPANMSSLNGSYTATLSPTVASSETTATFPPHMLASSISSLSSSTSARHTSQISKTYRQASTLFLTRRLPEALSTILPLITPPSGQSENGAGEPAPVARASRSTRIKVWSLYLTTLNAIVELEPDEGKDAFGSQEWRALCTKVREGDIWEEVVRNGYHGVESDVDSDVVINLATLLLAHARTQELNQRKLESYLAAATSPNLDFSKRFSDSPSPSPRLNRHRSPAKATSGADTPRDLNARVKILELYTLHVLIRNNEWDYAREFISVSSVLDDERREAFLQALQSLQEEQQEAERRETEERREQEEQLRRDIEEAKKLRAENEERERRRLEEERARREGAEGDYGIEKTPSKAGSSKAGSSKGRHARAVSNTSGSNSNSKMPVSRAKGKSSAPPTFGTRASMVISRMREVIDQLGASFKTNPMLLMRLVAFILGLVVMFGQKNVRERIQRVLGNGWNKVKATAGMGVKAMRYLSHENFVVSSVSSHSNNTSNLPISQATQGLVRRRPIGFLLVEQVGPGAAEVYNLGAPVAILFEARALEAVKGVRDALAAADDALVLVVSERALVADADEGRGADVGVADGALAVALVAEAADGDAGLLAAHYEIAGGSSTATVGSDIIMATVTEYNKTGSLRTEQEKLTDSRAPADTINPESASSEMEVTQKRKAPIDSLDGAEESSKRAKFDDGDHGDPPAQDSTRDSRPRDEDSRASTARRAPLSRDEEKKRGKRLFGGLLSTLSQTNSSSQHKKRREIEQRQQEKAQKQRAEDEKRRTEKLARITEARWKEQILFDEKVMKTRHANMLAKAQSLRTKAGPSIYYRPWKLTKEQEDEIDDQVQDAKNTIARELEAFKDRKEEHERRHGRARPPATAQEELVPMVTEEQPAEAPPEVSPDAPAANDHTAASSDRDRHERDTHDEPGDVVENDEDMVIY</sequence>
<keyword evidence="5" id="KW-0804">Transcription</keyword>
<evidence type="ECO:0000256" key="2">
    <source>
        <dbReference type="ARBA" id="ARBA00010386"/>
    </source>
</evidence>
<dbReference type="GO" id="GO:0006397">
    <property type="term" value="P:mRNA processing"/>
    <property type="evidence" value="ECO:0007669"/>
    <property type="project" value="UniProtKB-KW"/>
</dbReference>
<keyword evidence="3" id="KW-0507">mRNA processing</keyword>
<reference evidence="10" key="1">
    <citation type="submission" date="2019-01" db="EMBL/GenBank/DDBJ databases">
        <title>Colletotrichum abscissum LGMF1257.</title>
        <authorList>
            <person name="Baroncelli R."/>
        </authorList>
    </citation>
    <scope>NUCLEOTIDE SEQUENCE</scope>
    <source>
        <strain evidence="10">Ca142</strain>
    </source>
</reference>
<feature type="compositionally biased region" description="Basic and acidic residues" evidence="8">
    <location>
        <begin position="751"/>
        <end position="774"/>
    </location>
</feature>
<comment type="similarity">
    <text evidence="2">Belongs to the pinin family.</text>
</comment>
<feature type="compositionally biased region" description="Low complexity" evidence="8">
    <location>
        <begin position="351"/>
        <end position="361"/>
    </location>
</feature>
<dbReference type="Proteomes" id="UP001056436">
    <property type="component" value="Unassembled WGS sequence"/>
</dbReference>
<dbReference type="OrthoDB" id="3981028at2759"/>
<feature type="compositionally biased region" description="Polar residues" evidence="8">
    <location>
        <begin position="651"/>
        <end position="660"/>
    </location>
</feature>
<dbReference type="InterPro" id="IPR039853">
    <property type="entry name" value="Pinin"/>
</dbReference>
<dbReference type="EMBL" id="SDAQ01000019">
    <property type="protein sequence ID" value="KAI3555087.1"/>
    <property type="molecule type" value="Genomic_DNA"/>
</dbReference>
<comment type="caution">
    <text evidence="10">The sequence shown here is derived from an EMBL/GenBank/DDBJ whole genome shotgun (WGS) entry which is preliminary data.</text>
</comment>
<dbReference type="InterPro" id="IPR006786">
    <property type="entry name" value="Pinin_SDK_MemA"/>
</dbReference>
<dbReference type="Pfam" id="PF04696">
    <property type="entry name" value="Pinin_SDK_memA"/>
    <property type="match status" value="1"/>
</dbReference>